<dbReference type="SUPFAM" id="SSF56014">
    <property type="entry name" value="Nitrite and sulphite reductase 4Fe-4S domain-like"/>
    <property type="match status" value="1"/>
</dbReference>
<evidence type="ECO:0000256" key="3">
    <source>
        <dbReference type="ARBA" id="ARBA00023004"/>
    </source>
</evidence>
<accession>A0A348HDC5</accession>
<dbReference type="KEGG" id="zpl:ZBT109_0851"/>
<evidence type="ECO:0000313" key="6">
    <source>
        <dbReference type="Proteomes" id="UP000267342"/>
    </source>
</evidence>
<keyword evidence="2" id="KW-0479">Metal-binding</keyword>
<dbReference type="RefSeq" id="WP_027706276.1">
    <property type="nucleotide sequence ID" value="NZ_AP018933.1"/>
</dbReference>
<reference evidence="5 6" key="1">
    <citation type="submission" date="2018-09" db="EMBL/GenBank/DDBJ databases">
        <title>Zymobacter palmae IAM14233 (=T109) whole genome analysis.</title>
        <authorList>
            <person name="Yanase H."/>
        </authorList>
    </citation>
    <scope>NUCLEOTIDE SEQUENCE [LARGE SCALE GENOMIC DNA]</scope>
    <source>
        <strain evidence="5 6">IAM14233</strain>
    </source>
</reference>
<dbReference type="SUPFAM" id="SSF55124">
    <property type="entry name" value="Nitrite/Sulfite reductase N-terminal domain-like"/>
    <property type="match status" value="1"/>
</dbReference>
<dbReference type="GO" id="GO:0016491">
    <property type="term" value="F:oxidoreductase activity"/>
    <property type="evidence" value="ECO:0007669"/>
    <property type="project" value="InterPro"/>
</dbReference>
<keyword evidence="1" id="KW-0004">4Fe-4S</keyword>
<evidence type="ECO:0000256" key="1">
    <source>
        <dbReference type="ARBA" id="ARBA00022485"/>
    </source>
</evidence>
<keyword evidence="3" id="KW-0408">Iron</keyword>
<dbReference type="InterPro" id="IPR036136">
    <property type="entry name" value="Nit/Sulf_reduc_fer-like_dom_sf"/>
</dbReference>
<name>A0A348HDC5_9GAMM</name>
<keyword evidence="4" id="KW-0411">Iron-sulfur</keyword>
<dbReference type="STRING" id="1123510.GCA_000620025_01613"/>
<evidence type="ECO:0000256" key="2">
    <source>
        <dbReference type="ARBA" id="ARBA00022723"/>
    </source>
</evidence>
<evidence type="ECO:0000313" key="5">
    <source>
        <dbReference type="EMBL" id="BBG29627.1"/>
    </source>
</evidence>
<dbReference type="GO" id="GO:0051539">
    <property type="term" value="F:4 iron, 4 sulfur cluster binding"/>
    <property type="evidence" value="ECO:0007669"/>
    <property type="project" value="UniProtKB-KW"/>
</dbReference>
<evidence type="ECO:0000256" key="4">
    <source>
        <dbReference type="ARBA" id="ARBA00023014"/>
    </source>
</evidence>
<dbReference type="EMBL" id="AP018933">
    <property type="protein sequence ID" value="BBG29627.1"/>
    <property type="molecule type" value="Genomic_DNA"/>
</dbReference>
<proteinExistence type="predicted"/>
<dbReference type="InterPro" id="IPR045854">
    <property type="entry name" value="NO2/SO3_Rdtase_4Fe4S_sf"/>
</dbReference>
<keyword evidence="6" id="KW-1185">Reference proteome</keyword>
<dbReference type="GO" id="GO:0046872">
    <property type="term" value="F:metal ion binding"/>
    <property type="evidence" value="ECO:0007669"/>
    <property type="project" value="UniProtKB-KW"/>
</dbReference>
<gene>
    <name evidence="5" type="ORF">ZBT109_0851</name>
</gene>
<sequence>MTIDRRRLICPSLTRPMSTGDGCLARLAPLDRALEASTLHHLAVASDTWGNGVLEVTRRGNLQCRGFPCREDDTFRPVLGVLPGQAGSRFPISLDPIGLLMPQPAAVMRALYVGLHDRLRTSWLETHVAPKISLVISAGGGLGYDTLAADIQLHVTTGANACCIHVGIGRSLAPGDMRWQGMTSSPERAIDAVAALLWAIGDQGPLVRARGLPDEALPTLDLQPGHPAPTPTYAIGDTLAEPLARLWGVPCGRLDSTTVAALGDICARLDLTLWPIPERRLLIVGERARDADQALRSLGLIDDPRQPLPYIDLCAGRDCPRGGIDTHATARRLAALLTALPPTVSAHVSGCPKRCARDVPALITLSGDDRDDRLRFILNGQPGDPALWEGANHDDAWTMLTALVERVAQCPDESANVEHWQACWQALCDEAHA</sequence>
<protein>
    <submittedName>
        <fullName evidence="5">Sulfite reductase, beta subunit</fullName>
    </submittedName>
</protein>
<dbReference type="AlphaFoldDB" id="A0A348HDC5"/>
<dbReference type="Proteomes" id="UP000267342">
    <property type="component" value="Chromosome"/>
</dbReference>
<organism evidence="5 6">
    <name type="scientific">Zymobacter palmae</name>
    <dbReference type="NCBI Taxonomy" id="33074"/>
    <lineage>
        <taxon>Bacteria</taxon>
        <taxon>Pseudomonadati</taxon>
        <taxon>Pseudomonadota</taxon>
        <taxon>Gammaproteobacteria</taxon>
        <taxon>Oceanospirillales</taxon>
        <taxon>Halomonadaceae</taxon>
        <taxon>Zymobacter group</taxon>
        <taxon>Zymobacter</taxon>
    </lineage>
</organism>
<dbReference type="Gene3D" id="3.30.413.10">
    <property type="entry name" value="Sulfite Reductase Hemoprotein, domain 1"/>
    <property type="match status" value="1"/>
</dbReference>
<dbReference type="OrthoDB" id="7459360at2"/>